<keyword evidence="3" id="KW-1185">Reference proteome</keyword>
<dbReference type="PANTHER" id="PTHR37315:SF1">
    <property type="entry name" value="UPF0311 PROTEIN BLR7842"/>
    <property type="match status" value="1"/>
</dbReference>
<reference evidence="2" key="2">
    <citation type="submission" date="2023-05" db="EMBL/GenBank/DDBJ databases">
        <authorList>
            <consortium name="Lawrence Berkeley National Laboratory"/>
            <person name="Steindorff A."/>
            <person name="Hensen N."/>
            <person name="Bonometti L."/>
            <person name="Westerberg I."/>
            <person name="Brannstrom I.O."/>
            <person name="Guillou S."/>
            <person name="Cros-Aarteil S."/>
            <person name="Calhoun S."/>
            <person name="Haridas S."/>
            <person name="Kuo A."/>
            <person name="Mondo S."/>
            <person name="Pangilinan J."/>
            <person name="Riley R."/>
            <person name="Labutti K."/>
            <person name="Andreopoulos B."/>
            <person name="Lipzen A."/>
            <person name="Chen C."/>
            <person name="Yanf M."/>
            <person name="Daum C."/>
            <person name="Ng V."/>
            <person name="Clum A."/>
            <person name="Ohm R."/>
            <person name="Martin F."/>
            <person name="Silar P."/>
            <person name="Natvig D."/>
            <person name="Lalanne C."/>
            <person name="Gautier V."/>
            <person name="Ament-Velasquez S.L."/>
            <person name="Kruys A."/>
            <person name="Hutchinson M.I."/>
            <person name="Powell A.J."/>
            <person name="Barry K."/>
            <person name="Miller A.N."/>
            <person name="Grigoriev I.V."/>
            <person name="Debuchy R."/>
            <person name="Gladieux P."/>
            <person name="Thoren M.H."/>
            <person name="Johannesson H."/>
        </authorList>
    </citation>
    <scope>NUCLEOTIDE SEQUENCE</scope>
    <source>
        <strain evidence="2">CBS 103.79</strain>
    </source>
</reference>
<organism evidence="2 3">
    <name type="scientific">Staphylotrichum tortipilum</name>
    <dbReference type="NCBI Taxonomy" id="2831512"/>
    <lineage>
        <taxon>Eukaryota</taxon>
        <taxon>Fungi</taxon>
        <taxon>Dikarya</taxon>
        <taxon>Ascomycota</taxon>
        <taxon>Pezizomycotina</taxon>
        <taxon>Sordariomycetes</taxon>
        <taxon>Sordariomycetidae</taxon>
        <taxon>Sordariales</taxon>
        <taxon>Chaetomiaceae</taxon>
        <taxon>Staphylotrichum</taxon>
    </lineage>
</organism>
<name>A0AAN6RPS7_9PEZI</name>
<dbReference type="EMBL" id="MU856027">
    <property type="protein sequence ID" value="KAK3897978.1"/>
    <property type="molecule type" value="Genomic_DNA"/>
</dbReference>
<dbReference type="Gene3D" id="2.40.160.20">
    <property type="match status" value="1"/>
</dbReference>
<sequence length="433" mass="46949">MPRHTDSEVHASFMEFRGGKNERCLSVQCLFCQKVSAKNTTRQKQHLLQCAPYLQAHPDVALQASAAAAAAAAAASASAAPPTAPAHAAASTAAPPPPHLPAAHPAPHSAPHPTSHPTPHQALHPTHLTPNDASPAPPIPPYTHDDVTAEHSNLAFMPNPRINGSPSHPRPSLAGGPEFAAPAPKKQKTKSTPGSNLPEIPLREVHAAFEEFRAKEDDKCMSARCIYCNQVRAKNTSRQREHLMTCPGYLAVLKDKIPANNLRHQFDEDDVASSLALPAPSCDLDFRMSIRVKPRLNVGSATSGRQSWISCIGGQWAGSWGKGVLLPSGQDVQTTVKDTATRIDARYMMQTSDEHPALIMCKMTGWLTGERDVMERLQDPVAADNVAAHRYRLRVTMELETGDERYQDLNTGLWLGSGCRRGAEIVYDAYRIG</sequence>
<protein>
    <submittedName>
        <fullName evidence="2">Uncharacterized protein</fullName>
    </submittedName>
</protein>
<dbReference type="Pfam" id="PF11578">
    <property type="entry name" value="DUF3237"/>
    <property type="match status" value="1"/>
</dbReference>
<feature type="compositionally biased region" description="Low complexity" evidence="1">
    <location>
        <begin position="83"/>
        <end position="93"/>
    </location>
</feature>
<dbReference type="AlphaFoldDB" id="A0AAN6RPS7"/>
<dbReference type="Proteomes" id="UP001303889">
    <property type="component" value="Unassembled WGS sequence"/>
</dbReference>
<dbReference type="PANTHER" id="PTHR37315">
    <property type="entry name" value="UPF0311 PROTEIN BLR7842"/>
    <property type="match status" value="1"/>
</dbReference>
<dbReference type="InterPro" id="IPR020915">
    <property type="entry name" value="UPF0311"/>
</dbReference>
<gene>
    <name evidence="2" type="ORF">C8A05DRAFT_38442</name>
</gene>
<evidence type="ECO:0000313" key="3">
    <source>
        <dbReference type="Proteomes" id="UP001303889"/>
    </source>
</evidence>
<feature type="region of interest" description="Disordered" evidence="1">
    <location>
        <begin position="83"/>
        <end position="198"/>
    </location>
</feature>
<comment type="caution">
    <text evidence="2">The sequence shown here is derived from an EMBL/GenBank/DDBJ whole genome shotgun (WGS) entry which is preliminary data.</text>
</comment>
<reference evidence="2" key="1">
    <citation type="journal article" date="2023" name="Mol. Phylogenet. Evol.">
        <title>Genome-scale phylogeny and comparative genomics of the fungal order Sordariales.</title>
        <authorList>
            <person name="Hensen N."/>
            <person name="Bonometti L."/>
            <person name="Westerberg I."/>
            <person name="Brannstrom I.O."/>
            <person name="Guillou S."/>
            <person name="Cros-Aarteil S."/>
            <person name="Calhoun S."/>
            <person name="Haridas S."/>
            <person name="Kuo A."/>
            <person name="Mondo S."/>
            <person name="Pangilinan J."/>
            <person name="Riley R."/>
            <person name="LaButti K."/>
            <person name="Andreopoulos B."/>
            <person name="Lipzen A."/>
            <person name="Chen C."/>
            <person name="Yan M."/>
            <person name="Daum C."/>
            <person name="Ng V."/>
            <person name="Clum A."/>
            <person name="Steindorff A."/>
            <person name="Ohm R.A."/>
            <person name="Martin F."/>
            <person name="Silar P."/>
            <person name="Natvig D.O."/>
            <person name="Lalanne C."/>
            <person name="Gautier V."/>
            <person name="Ament-Velasquez S.L."/>
            <person name="Kruys A."/>
            <person name="Hutchinson M.I."/>
            <person name="Powell A.J."/>
            <person name="Barry K."/>
            <person name="Miller A.N."/>
            <person name="Grigoriev I.V."/>
            <person name="Debuchy R."/>
            <person name="Gladieux P."/>
            <person name="Hiltunen Thoren M."/>
            <person name="Johannesson H."/>
        </authorList>
    </citation>
    <scope>NUCLEOTIDE SEQUENCE</scope>
    <source>
        <strain evidence="2">CBS 103.79</strain>
    </source>
</reference>
<evidence type="ECO:0000256" key="1">
    <source>
        <dbReference type="SAM" id="MobiDB-lite"/>
    </source>
</evidence>
<accession>A0AAN6RPS7</accession>
<proteinExistence type="predicted"/>
<evidence type="ECO:0000313" key="2">
    <source>
        <dbReference type="EMBL" id="KAK3897978.1"/>
    </source>
</evidence>